<dbReference type="InterPro" id="IPR003593">
    <property type="entry name" value="AAA+_ATPase"/>
</dbReference>
<sequence length="563" mass="60337">MCCAGADGTPHAGLLGVLGPSGSGKSTLLTLLAGHAPPPPGGTIELNGHTLEKSTAARIGFVPQTDSLFPFLTVRETLEIGGRLRGLSATVAFERASAALEQMRLSAVEHCRVGEASLLPQRGISGGERKRLSLALETVRDVDALVLDEPSSGLDAHSTLELLRALAAIASSRAVLCSLHQPSAKAWAQVSQTLLLDARGRTIYFGASKDANRHFDACGHPMPPLCNAAEHFLDLALEETPLPAPKPVLPRMVMLPLTPLHQPPFLALLGTLFGRASKQNCRNPAFLRVLLSRSATMAPVIAWLFSQAHVLTQRGVQDRTGALFFLLTTQIMSSSSSMRTFLSERAIVEHEQRASLYGVLPYFLARSFAESYLHLGAASLFALLCHLLLGLASPLGAFVAVVALVTLVAESYVIALGSLLTNEKVAAVISSLLLALQMAAGGFFANSASAAPVQRALNTVNMYKYGFAALVQLEFDGLRFDCTPAELIGSLPPARWQRRLLSVMRVTVAEQRCPVVSGEQVVEQLHLDDMTATQNVLALGLLVVGYRFVAYLALRRRFRSPLC</sequence>
<proteinExistence type="predicted"/>
<keyword evidence="6 8" id="KW-1133">Transmembrane helix</keyword>
<dbReference type="GO" id="GO:0016020">
    <property type="term" value="C:membrane"/>
    <property type="evidence" value="ECO:0007669"/>
    <property type="project" value="UniProtKB-SubCell"/>
</dbReference>
<feature type="transmembrane region" description="Helical" evidence="8">
    <location>
        <begin position="372"/>
        <end position="389"/>
    </location>
</feature>
<reference evidence="11" key="1">
    <citation type="submission" date="2021-01" db="EMBL/GenBank/DDBJ databases">
        <authorList>
            <person name="Corre E."/>
            <person name="Pelletier E."/>
            <person name="Niang G."/>
            <person name="Scheremetjew M."/>
            <person name="Finn R."/>
            <person name="Kale V."/>
            <person name="Holt S."/>
            <person name="Cochrane G."/>
            <person name="Meng A."/>
            <person name="Brown T."/>
            <person name="Cohen L."/>
        </authorList>
    </citation>
    <scope>NUCLEOTIDE SEQUENCE</scope>
    <source>
        <strain evidence="11">RCC1130</strain>
    </source>
</reference>
<dbReference type="InterPro" id="IPR027417">
    <property type="entry name" value="P-loop_NTPase"/>
</dbReference>
<feature type="transmembrane region" description="Helical" evidence="8">
    <location>
        <begin position="536"/>
        <end position="554"/>
    </location>
</feature>
<evidence type="ECO:0000256" key="6">
    <source>
        <dbReference type="ARBA" id="ARBA00022989"/>
    </source>
</evidence>
<evidence type="ECO:0000256" key="1">
    <source>
        <dbReference type="ARBA" id="ARBA00004141"/>
    </source>
</evidence>
<organism evidence="11">
    <name type="scientific">Calcidiscus leptoporus</name>
    <dbReference type="NCBI Taxonomy" id="127549"/>
    <lineage>
        <taxon>Eukaryota</taxon>
        <taxon>Haptista</taxon>
        <taxon>Haptophyta</taxon>
        <taxon>Prymnesiophyceae</taxon>
        <taxon>Coccolithales</taxon>
        <taxon>Calcidiscaceae</taxon>
        <taxon>Calcidiscus</taxon>
    </lineage>
</organism>
<dbReference type="EMBL" id="HBER01024678">
    <property type="protein sequence ID" value="CAD8537117.1"/>
    <property type="molecule type" value="Transcribed_RNA"/>
</dbReference>
<dbReference type="InterPro" id="IPR017871">
    <property type="entry name" value="ABC_transporter-like_CS"/>
</dbReference>
<feature type="transmembrane region" description="Helical" evidence="8">
    <location>
        <begin position="395"/>
        <end position="413"/>
    </location>
</feature>
<dbReference type="GO" id="GO:0005524">
    <property type="term" value="F:ATP binding"/>
    <property type="evidence" value="ECO:0007669"/>
    <property type="project" value="UniProtKB-KW"/>
</dbReference>
<dbReference type="PANTHER" id="PTHR48041:SF139">
    <property type="entry name" value="PROTEIN SCARLET"/>
    <property type="match status" value="1"/>
</dbReference>
<evidence type="ECO:0000256" key="7">
    <source>
        <dbReference type="ARBA" id="ARBA00023136"/>
    </source>
</evidence>
<keyword evidence="4" id="KW-0547">Nucleotide-binding</keyword>
<evidence type="ECO:0000256" key="3">
    <source>
        <dbReference type="ARBA" id="ARBA00022692"/>
    </source>
</evidence>
<name>A0A6U5H1T4_9EUKA</name>
<evidence type="ECO:0000256" key="5">
    <source>
        <dbReference type="ARBA" id="ARBA00022840"/>
    </source>
</evidence>
<evidence type="ECO:0000256" key="4">
    <source>
        <dbReference type="ARBA" id="ARBA00022741"/>
    </source>
</evidence>
<feature type="transmembrane region" description="Helical" evidence="8">
    <location>
        <begin position="425"/>
        <end position="445"/>
    </location>
</feature>
<keyword evidence="7 8" id="KW-0472">Membrane</keyword>
<dbReference type="GO" id="GO:0016887">
    <property type="term" value="F:ATP hydrolysis activity"/>
    <property type="evidence" value="ECO:0007669"/>
    <property type="project" value="InterPro"/>
</dbReference>
<evidence type="ECO:0000313" key="11">
    <source>
        <dbReference type="EMBL" id="CAD8537118.1"/>
    </source>
</evidence>
<protein>
    <recommendedName>
        <fullName evidence="9">ABC transporter domain-containing protein</fullName>
    </recommendedName>
</protein>
<dbReference type="Pfam" id="PF00005">
    <property type="entry name" value="ABC_tran"/>
    <property type="match status" value="1"/>
</dbReference>
<keyword evidence="2" id="KW-0813">Transport</keyword>
<dbReference type="EMBL" id="HBER01024679">
    <property type="protein sequence ID" value="CAD8537118.1"/>
    <property type="molecule type" value="Transcribed_RNA"/>
</dbReference>
<dbReference type="GO" id="GO:0140359">
    <property type="term" value="F:ABC-type transporter activity"/>
    <property type="evidence" value="ECO:0007669"/>
    <property type="project" value="InterPro"/>
</dbReference>
<dbReference type="SUPFAM" id="SSF52540">
    <property type="entry name" value="P-loop containing nucleoside triphosphate hydrolases"/>
    <property type="match status" value="1"/>
</dbReference>
<comment type="subcellular location">
    <subcellularLocation>
        <location evidence="1">Membrane</location>
        <topology evidence="1">Multi-pass membrane protein</topology>
    </subcellularLocation>
</comment>
<evidence type="ECO:0000313" key="10">
    <source>
        <dbReference type="EMBL" id="CAD8537117.1"/>
    </source>
</evidence>
<dbReference type="Gene3D" id="3.40.50.300">
    <property type="entry name" value="P-loop containing nucleotide triphosphate hydrolases"/>
    <property type="match status" value="1"/>
</dbReference>
<dbReference type="Pfam" id="PF01061">
    <property type="entry name" value="ABC2_membrane"/>
    <property type="match status" value="1"/>
</dbReference>
<accession>A0A6U5H1T4</accession>
<dbReference type="PANTHER" id="PTHR48041">
    <property type="entry name" value="ABC TRANSPORTER G FAMILY MEMBER 28"/>
    <property type="match status" value="1"/>
</dbReference>
<keyword evidence="5" id="KW-0067">ATP-binding</keyword>
<dbReference type="PROSITE" id="PS50893">
    <property type="entry name" value="ABC_TRANSPORTER_2"/>
    <property type="match status" value="1"/>
</dbReference>
<keyword evidence="3 8" id="KW-0812">Transmembrane</keyword>
<dbReference type="AlphaFoldDB" id="A0A6U5H1T4"/>
<evidence type="ECO:0000259" key="9">
    <source>
        <dbReference type="PROSITE" id="PS50893"/>
    </source>
</evidence>
<evidence type="ECO:0000256" key="8">
    <source>
        <dbReference type="SAM" id="Phobius"/>
    </source>
</evidence>
<gene>
    <name evidence="10" type="ORF">CLEP1334_LOCUS12399</name>
    <name evidence="11" type="ORF">CLEP1334_LOCUS12400</name>
</gene>
<evidence type="ECO:0000256" key="2">
    <source>
        <dbReference type="ARBA" id="ARBA00022448"/>
    </source>
</evidence>
<dbReference type="SMART" id="SM00382">
    <property type="entry name" value="AAA"/>
    <property type="match status" value="1"/>
</dbReference>
<dbReference type="PROSITE" id="PS00211">
    <property type="entry name" value="ABC_TRANSPORTER_1"/>
    <property type="match status" value="1"/>
</dbReference>
<dbReference type="InterPro" id="IPR003439">
    <property type="entry name" value="ABC_transporter-like_ATP-bd"/>
</dbReference>
<dbReference type="InterPro" id="IPR050352">
    <property type="entry name" value="ABCG_transporters"/>
</dbReference>
<dbReference type="InterPro" id="IPR013525">
    <property type="entry name" value="ABC2_TM"/>
</dbReference>
<feature type="domain" description="ABC transporter" evidence="9">
    <location>
        <begin position="1"/>
        <end position="224"/>
    </location>
</feature>